<dbReference type="AlphaFoldDB" id="A0A0F9QK13"/>
<sequence>MCLSRIDSASRTKVAIHAWKAFMQEEGGPLQSIWQFNRARLMKGEAGKTCGQRYDSFSNAAPDTKAFRFSKGLNIETSGALLMVSRECRYKPKEIYRAGFHCFMEEFGVGNIIVGCSTSLITIKAIIIPKGAYVTYGTDSQDRTVLCADRIII</sequence>
<dbReference type="EMBL" id="LAZR01004776">
    <property type="protein sequence ID" value="KKN05673.1"/>
    <property type="molecule type" value="Genomic_DNA"/>
</dbReference>
<protein>
    <submittedName>
        <fullName evidence="1">Uncharacterized protein</fullName>
    </submittedName>
</protein>
<organism evidence="1">
    <name type="scientific">marine sediment metagenome</name>
    <dbReference type="NCBI Taxonomy" id="412755"/>
    <lineage>
        <taxon>unclassified sequences</taxon>
        <taxon>metagenomes</taxon>
        <taxon>ecological metagenomes</taxon>
    </lineage>
</organism>
<accession>A0A0F9QK13</accession>
<proteinExistence type="predicted"/>
<reference evidence="1" key="1">
    <citation type="journal article" date="2015" name="Nature">
        <title>Complex archaea that bridge the gap between prokaryotes and eukaryotes.</title>
        <authorList>
            <person name="Spang A."/>
            <person name="Saw J.H."/>
            <person name="Jorgensen S.L."/>
            <person name="Zaremba-Niedzwiedzka K."/>
            <person name="Martijn J."/>
            <person name="Lind A.E."/>
            <person name="van Eijk R."/>
            <person name="Schleper C."/>
            <person name="Guy L."/>
            <person name="Ettema T.J."/>
        </authorList>
    </citation>
    <scope>NUCLEOTIDE SEQUENCE</scope>
</reference>
<evidence type="ECO:0000313" key="1">
    <source>
        <dbReference type="EMBL" id="KKN05673.1"/>
    </source>
</evidence>
<comment type="caution">
    <text evidence="1">The sequence shown here is derived from an EMBL/GenBank/DDBJ whole genome shotgun (WGS) entry which is preliminary data.</text>
</comment>
<name>A0A0F9QK13_9ZZZZ</name>
<gene>
    <name evidence="1" type="ORF">LCGC14_1085060</name>
</gene>